<evidence type="ECO:0000313" key="7">
    <source>
        <dbReference type="Proteomes" id="UP000266489"/>
    </source>
</evidence>
<evidence type="ECO:0000256" key="2">
    <source>
        <dbReference type="ARBA" id="ARBA00023004"/>
    </source>
</evidence>
<dbReference type="CDD" id="cd01335">
    <property type="entry name" value="Radical_SAM"/>
    <property type="match status" value="1"/>
</dbReference>
<keyword evidence="1" id="KW-0479">Metal-binding</keyword>
<dbReference type="SFLD" id="SFLDG01084">
    <property type="entry name" value="Uncharacterised_Radical_SAM_Su"/>
    <property type="match status" value="1"/>
</dbReference>
<organism evidence="4 6">
    <name type="scientific">Candidatus Cryosericum odellii</name>
    <dbReference type="NCBI Taxonomy" id="2290917"/>
    <lineage>
        <taxon>Bacteria</taxon>
        <taxon>Pseudomonadati</taxon>
        <taxon>Caldisericota/Cryosericota group</taxon>
        <taxon>Candidatus Cryosericota</taxon>
        <taxon>Candidatus Cryosericia</taxon>
        <taxon>Candidatus Cryosericales</taxon>
        <taxon>Candidatus Cryosericaceae</taxon>
        <taxon>Candidatus Cryosericum</taxon>
    </lineage>
</organism>
<dbReference type="InterPro" id="IPR007197">
    <property type="entry name" value="rSAM"/>
</dbReference>
<dbReference type="PANTHER" id="PTHR43432">
    <property type="entry name" value="SLR0285 PROTEIN"/>
    <property type="match status" value="1"/>
</dbReference>
<sequence>MTMDTVTRKSLIYHTGIGGTGAYAATHVVGCSHGCRFPCYAFLMMQRFGKVATYEEWCRPQLVANALQLAQKELPRLRDKAHYVHLSFATDAFMYLHPEVVTLTLQLMHLINSYDIPVHTLTKGVIPEEALQLSHHNQFGITLVSVDEDFRTRYEPGTAPYPERIAGLRRAHDLGFHCFVNMEPYPTPNIWQQDILHVLEAVDFVDEIRLGQLNYNDIVKQYPGWRAFYRQTGVIARDWCAAHGIGYGGIAAADTPRPRRRASDPGDLFSA</sequence>
<evidence type="ECO:0000256" key="3">
    <source>
        <dbReference type="ARBA" id="ARBA00023014"/>
    </source>
</evidence>
<keyword evidence="2" id="KW-0408">Iron</keyword>
<dbReference type="Proteomes" id="UP000266260">
    <property type="component" value="Unassembled WGS sequence"/>
</dbReference>
<dbReference type="AlphaFoldDB" id="A0A398D8T4"/>
<keyword evidence="3" id="KW-0411">Iron-sulfur</keyword>
<dbReference type="GO" id="GO:0051536">
    <property type="term" value="F:iron-sulfur cluster binding"/>
    <property type="evidence" value="ECO:0007669"/>
    <property type="project" value="UniProtKB-KW"/>
</dbReference>
<accession>A0A398DGP5</accession>
<evidence type="ECO:0000313" key="5">
    <source>
        <dbReference type="EMBL" id="RIE14702.1"/>
    </source>
</evidence>
<dbReference type="SUPFAM" id="SSF102114">
    <property type="entry name" value="Radical SAM enzymes"/>
    <property type="match status" value="1"/>
</dbReference>
<reference evidence="6 7" key="1">
    <citation type="submission" date="2018-09" db="EMBL/GenBank/DDBJ databases">
        <title>Discovery and Ecogenomic Context for Candidatus Cryosericales, a Global Caldiserica Order Active in Thawing Permafrost.</title>
        <authorList>
            <person name="Martinez M.A."/>
            <person name="Woodcroft B.J."/>
            <person name="Ignacio Espinoza J.C."/>
            <person name="Zayed A."/>
            <person name="Singleton C.M."/>
            <person name="Boyd J."/>
            <person name="Li Y.-F."/>
            <person name="Purvine S."/>
            <person name="Maughan H."/>
            <person name="Hodgkins S.B."/>
            <person name="Anderson D."/>
            <person name="Sederholm M."/>
            <person name="Temperton B."/>
            <person name="Saleska S.R."/>
            <person name="Tyson G.W."/>
            <person name="Rich V.I."/>
        </authorList>
    </citation>
    <scope>NUCLEOTIDE SEQUENCE [LARGE SCALE GENOMIC DNA]</scope>
    <source>
        <strain evidence="5 7">SMC5</strain>
        <strain evidence="4 6">SMC6</strain>
    </source>
</reference>
<dbReference type="InterPro" id="IPR058240">
    <property type="entry name" value="rSAM_sf"/>
</dbReference>
<evidence type="ECO:0000313" key="4">
    <source>
        <dbReference type="EMBL" id="RIE07534.1"/>
    </source>
</evidence>
<dbReference type="Proteomes" id="UP000266489">
    <property type="component" value="Unassembled WGS sequence"/>
</dbReference>
<proteinExistence type="predicted"/>
<evidence type="ECO:0000256" key="1">
    <source>
        <dbReference type="ARBA" id="ARBA00022723"/>
    </source>
</evidence>
<dbReference type="EMBL" id="QXIT01000104">
    <property type="protein sequence ID" value="RIE07534.1"/>
    <property type="molecule type" value="Genomic_DNA"/>
</dbReference>
<gene>
    <name evidence="5" type="ORF">SMC5_01690</name>
    <name evidence="4" type="ORF">SMC6_06260</name>
</gene>
<accession>A0A398D8T4</accession>
<dbReference type="InterPro" id="IPR040086">
    <property type="entry name" value="MJ0683-like"/>
</dbReference>
<evidence type="ECO:0000313" key="6">
    <source>
        <dbReference type="Proteomes" id="UP000266260"/>
    </source>
</evidence>
<dbReference type="GO" id="GO:0046872">
    <property type="term" value="F:metal ion binding"/>
    <property type="evidence" value="ECO:0007669"/>
    <property type="project" value="UniProtKB-KW"/>
</dbReference>
<dbReference type="EMBL" id="QXIU01000046">
    <property type="protein sequence ID" value="RIE14702.1"/>
    <property type="molecule type" value="Genomic_DNA"/>
</dbReference>
<comment type="caution">
    <text evidence="4">The sequence shown here is derived from an EMBL/GenBank/DDBJ whole genome shotgun (WGS) entry which is preliminary data.</text>
</comment>
<dbReference type="GO" id="GO:0003824">
    <property type="term" value="F:catalytic activity"/>
    <property type="evidence" value="ECO:0007669"/>
    <property type="project" value="InterPro"/>
</dbReference>
<keyword evidence="6" id="KW-1185">Reference proteome</keyword>
<protein>
    <submittedName>
        <fullName evidence="4">Radical SAM protein</fullName>
    </submittedName>
</protein>
<dbReference type="PANTHER" id="PTHR43432:SF3">
    <property type="entry name" value="SLR0285 PROTEIN"/>
    <property type="match status" value="1"/>
</dbReference>
<dbReference type="Gene3D" id="3.80.30.30">
    <property type="match status" value="1"/>
</dbReference>
<name>A0A398D8T4_9BACT</name>
<dbReference type="SFLD" id="SFLDS00029">
    <property type="entry name" value="Radical_SAM"/>
    <property type="match status" value="1"/>
</dbReference>